<reference evidence="2" key="1">
    <citation type="journal article" date="2019" name="Int. J. Syst. Evol. Microbiol.">
        <title>The Global Catalogue of Microorganisms (GCM) 10K type strain sequencing project: providing services to taxonomists for standard genome sequencing and annotation.</title>
        <authorList>
            <consortium name="The Broad Institute Genomics Platform"/>
            <consortium name="The Broad Institute Genome Sequencing Center for Infectious Disease"/>
            <person name="Wu L."/>
            <person name="Ma J."/>
        </authorList>
    </citation>
    <scope>NUCLEOTIDE SEQUENCE [LARGE SCALE GENOMIC DNA]</scope>
    <source>
        <strain evidence="2">CCM 8896</strain>
    </source>
</reference>
<comment type="caution">
    <text evidence="1">The sequence shown here is derived from an EMBL/GenBank/DDBJ whole genome shotgun (WGS) entry which is preliminary data.</text>
</comment>
<dbReference type="RefSeq" id="WP_125713424.1">
    <property type="nucleotide sequence ID" value="NZ_JBHTOP010000006.1"/>
</dbReference>
<proteinExistence type="predicted"/>
<evidence type="ECO:0000313" key="1">
    <source>
        <dbReference type="EMBL" id="MFD1671326.1"/>
    </source>
</evidence>
<dbReference type="Proteomes" id="UP001597267">
    <property type="component" value="Unassembled WGS sequence"/>
</dbReference>
<accession>A0ABW4J4N3</accession>
<gene>
    <name evidence="1" type="ORF">ACFQ5M_04380</name>
</gene>
<organism evidence="1 2">
    <name type="scientific">Agrilactobacillus yilanensis</name>
    <dbReference type="NCBI Taxonomy" id="2485997"/>
    <lineage>
        <taxon>Bacteria</taxon>
        <taxon>Bacillati</taxon>
        <taxon>Bacillota</taxon>
        <taxon>Bacilli</taxon>
        <taxon>Lactobacillales</taxon>
        <taxon>Lactobacillaceae</taxon>
        <taxon>Agrilactobacillus</taxon>
    </lineage>
</organism>
<protein>
    <submittedName>
        <fullName evidence="1">Uncharacterized protein</fullName>
    </submittedName>
</protein>
<evidence type="ECO:0000313" key="2">
    <source>
        <dbReference type="Proteomes" id="UP001597267"/>
    </source>
</evidence>
<sequence length="125" mass="14328">MSLAYERDSETILEDLWQLYDVDNSDDRSFNRIMIYPKHLLWKEAQVQDKIESSHNAIINRPVVVASFNNYEDPMVLHVLKSPTNYDAEKAIADQLAALINELIASYAIESNKLGSEETEHSQSN</sequence>
<name>A0ABW4J4N3_9LACO</name>
<keyword evidence="2" id="KW-1185">Reference proteome</keyword>
<dbReference type="EMBL" id="JBHTOP010000006">
    <property type="protein sequence ID" value="MFD1671326.1"/>
    <property type="molecule type" value="Genomic_DNA"/>
</dbReference>